<evidence type="ECO:0000256" key="3">
    <source>
        <dbReference type="ARBA" id="ARBA00022729"/>
    </source>
</evidence>
<evidence type="ECO:0000256" key="4">
    <source>
        <dbReference type="ARBA" id="ARBA00023136"/>
    </source>
</evidence>
<accession>A0ABW5KF12</accession>
<dbReference type="PROSITE" id="PS51257">
    <property type="entry name" value="PROKAR_LIPOPROTEIN"/>
    <property type="match status" value="1"/>
</dbReference>
<evidence type="ECO:0000256" key="2">
    <source>
        <dbReference type="ARBA" id="ARBA00006275"/>
    </source>
</evidence>
<dbReference type="InterPro" id="IPR012944">
    <property type="entry name" value="SusD_RagB_dom"/>
</dbReference>
<sequence length="521" mass="58853">MKIAINFKNVYLCAVLSGFLTLSGCQDYLSLAPEDQVSGSNFFKTEADFTQALHATYNPLRTVGPDYYTSEMRSDNTHYEYNPGNQGTAIYMRQDVADFTNSSSNDYSAAIYYDSYVGISRANVILDRLGDANIPEPVKNRIEGEARFLRAFYYFKLVRYFGKVPLYIHEVTDEREAFQPRAETDAVYGQIIADASKAIELLEIPAKFPQSGYASKGAATMLLGEVYATRKEYSKAEQQLLSLLSMGYDLLPTYAEVFSTSNKNSKESIFEVQYLQGLTGDMQSNFIYVFLPRCYDTSTITYGVKTNNTSNTGGGWNTPTQEMIDAYEPGDSRLDASIGIAEGTYDVSNYFKLEADRSVVNYTAPAGKVGVPYIKKYLNAHATPNNTNDNWPIYRYADALLLLAEVQNEQGKISQALAHVNRVRKRAMPTASPLQVVDQETLRSVILHERRVELAFENHRWFDLLRSGQAVEIMQKNAVWMKEHYSYLSPESYRINEDKLLYPIPFAEIGVNPLLDQNKGY</sequence>
<dbReference type="Pfam" id="PF07980">
    <property type="entry name" value="SusD_RagB"/>
    <property type="match status" value="1"/>
</dbReference>
<dbReference type="EMBL" id="JBHULR010000003">
    <property type="protein sequence ID" value="MFD2547312.1"/>
    <property type="molecule type" value="Genomic_DNA"/>
</dbReference>
<evidence type="ECO:0000259" key="7">
    <source>
        <dbReference type="Pfam" id="PF14322"/>
    </source>
</evidence>
<keyword evidence="4" id="KW-0472">Membrane</keyword>
<dbReference type="RefSeq" id="WP_380901944.1">
    <property type="nucleotide sequence ID" value="NZ_JBHUEG010000007.1"/>
</dbReference>
<dbReference type="Proteomes" id="UP001597545">
    <property type="component" value="Unassembled WGS sequence"/>
</dbReference>
<dbReference type="InterPro" id="IPR011990">
    <property type="entry name" value="TPR-like_helical_dom_sf"/>
</dbReference>
<comment type="similarity">
    <text evidence="2">Belongs to the SusD family.</text>
</comment>
<organism evidence="8 9">
    <name type="scientific">Sphingobacterium suaedae</name>
    <dbReference type="NCBI Taxonomy" id="1686402"/>
    <lineage>
        <taxon>Bacteria</taxon>
        <taxon>Pseudomonadati</taxon>
        <taxon>Bacteroidota</taxon>
        <taxon>Sphingobacteriia</taxon>
        <taxon>Sphingobacteriales</taxon>
        <taxon>Sphingobacteriaceae</taxon>
        <taxon>Sphingobacterium</taxon>
    </lineage>
</organism>
<dbReference type="SUPFAM" id="SSF48452">
    <property type="entry name" value="TPR-like"/>
    <property type="match status" value="1"/>
</dbReference>
<name>A0ABW5KF12_9SPHI</name>
<comment type="subcellular location">
    <subcellularLocation>
        <location evidence="1">Cell outer membrane</location>
    </subcellularLocation>
</comment>
<feature type="domain" description="RagB/SusD" evidence="6">
    <location>
        <begin position="266"/>
        <end position="521"/>
    </location>
</feature>
<dbReference type="Pfam" id="PF14322">
    <property type="entry name" value="SusD-like_3"/>
    <property type="match status" value="1"/>
</dbReference>
<feature type="domain" description="SusD-like N-terminal" evidence="7">
    <location>
        <begin position="44"/>
        <end position="227"/>
    </location>
</feature>
<proteinExistence type="inferred from homology"/>
<keyword evidence="5" id="KW-0998">Cell outer membrane</keyword>
<evidence type="ECO:0000256" key="5">
    <source>
        <dbReference type="ARBA" id="ARBA00023237"/>
    </source>
</evidence>
<keyword evidence="9" id="KW-1185">Reference proteome</keyword>
<evidence type="ECO:0000313" key="9">
    <source>
        <dbReference type="Proteomes" id="UP001597545"/>
    </source>
</evidence>
<dbReference type="InterPro" id="IPR033985">
    <property type="entry name" value="SusD-like_N"/>
</dbReference>
<evidence type="ECO:0000313" key="8">
    <source>
        <dbReference type="EMBL" id="MFD2547312.1"/>
    </source>
</evidence>
<dbReference type="CDD" id="cd08977">
    <property type="entry name" value="SusD"/>
    <property type="match status" value="1"/>
</dbReference>
<gene>
    <name evidence="8" type="ORF">ACFSR5_06580</name>
</gene>
<protein>
    <submittedName>
        <fullName evidence="8">RagB/SusD family nutrient uptake outer membrane protein</fullName>
    </submittedName>
</protein>
<keyword evidence="3" id="KW-0732">Signal</keyword>
<evidence type="ECO:0000256" key="1">
    <source>
        <dbReference type="ARBA" id="ARBA00004442"/>
    </source>
</evidence>
<reference evidence="9" key="1">
    <citation type="journal article" date="2019" name="Int. J. Syst. Evol. Microbiol.">
        <title>The Global Catalogue of Microorganisms (GCM) 10K type strain sequencing project: providing services to taxonomists for standard genome sequencing and annotation.</title>
        <authorList>
            <consortium name="The Broad Institute Genomics Platform"/>
            <consortium name="The Broad Institute Genome Sequencing Center for Infectious Disease"/>
            <person name="Wu L."/>
            <person name="Ma J."/>
        </authorList>
    </citation>
    <scope>NUCLEOTIDE SEQUENCE [LARGE SCALE GENOMIC DNA]</scope>
    <source>
        <strain evidence="9">KCTC 42662</strain>
    </source>
</reference>
<comment type="caution">
    <text evidence="8">The sequence shown here is derived from an EMBL/GenBank/DDBJ whole genome shotgun (WGS) entry which is preliminary data.</text>
</comment>
<dbReference type="Gene3D" id="1.25.40.390">
    <property type="match status" value="1"/>
</dbReference>
<evidence type="ECO:0000259" key="6">
    <source>
        <dbReference type="Pfam" id="PF07980"/>
    </source>
</evidence>